<gene>
    <name evidence="1" type="primary">yshB</name>
    <name evidence="1" type="ORF">IE992_18325</name>
</gene>
<dbReference type="NCBIfam" id="NF033841">
    <property type="entry name" value="small_YshB"/>
    <property type="match status" value="1"/>
</dbReference>
<accession>A0A927DXH6</accession>
<organism evidence="1 2">
    <name type="scientific">Klebsiella pneumoniae</name>
    <dbReference type="NCBI Taxonomy" id="573"/>
    <lineage>
        <taxon>Bacteria</taxon>
        <taxon>Pseudomonadati</taxon>
        <taxon>Pseudomonadota</taxon>
        <taxon>Gammaproteobacteria</taxon>
        <taxon>Enterobacterales</taxon>
        <taxon>Enterobacteriaceae</taxon>
        <taxon>Klebsiella/Raoultella group</taxon>
        <taxon>Klebsiella</taxon>
        <taxon>Klebsiella pneumoniae complex</taxon>
    </lineage>
</organism>
<name>A0A927DXH6_KLEPN</name>
<comment type="caution">
    <text evidence="1">The sequence shown here is derived from an EMBL/GenBank/DDBJ whole genome shotgun (WGS) entry which is preliminary data.</text>
</comment>
<dbReference type="AlphaFoldDB" id="A0A927DXH6"/>
<sequence length="52" mass="5168">MFESLVSMISSGAAASHTPQTAVAAVLCAALVGLFSYCSPSPAGEGKILNNP</sequence>
<evidence type="ECO:0000313" key="2">
    <source>
        <dbReference type="Proteomes" id="UP000609027"/>
    </source>
</evidence>
<dbReference type="InterPro" id="IPR047812">
    <property type="entry name" value="YshB"/>
</dbReference>
<dbReference type="Proteomes" id="UP000609027">
    <property type="component" value="Unassembled WGS sequence"/>
</dbReference>
<protein>
    <submittedName>
        <fullName evidence="1">YshB family small membrane protein</fullName>
    </submittedName>
</protein>
<reference evidence="1" key="1">
    <citation type="submission" date="2020-07" db="EMBL/GenBank/DDBJ databases">
        <title>Clinical and genomic characterization of carbapenemase-producing Enterobacterales causing secondary infections during the COVID-19 crisis at a New York City hospital.</title>
        <authorList>
            <person name="Gomez-Simmonds A."/>
            <person name="Annavajhala M.K."/>
            <person name="Uhlemann A.-C."/>
        </authorList>
    </citation>
    <scope>NUCLEOTIDE SEQUENCE</scope>
    <source>
        <strain evidence="1">NK1607</strain>
    </source>
</reference>
<proteinExistence type="predicted"/>
<dbReference type="EMBL" id="JACXTJ010000003">
    <property type="protein sequence ID" value="MBD3721355.1"/>
    <property type="molecule type" value="Genomic_DNA"/>
</dbReference>
<evidence type="ECO:0000313" key="1">
    <source>
        <dbReference type="EMBL" id="MBD3721355.1"/>
    </source>
</evidence>